<proteinExistence type="predicted"/>
<comment type="caution">
    <text evidence="1">The sequence shown here is derived from an EMBL/GenBank/DDBJ whole genome shotgun (WGS) entry which is preliminary data.</text>
</comment>
<evidence type="ECO:0000313" key="1">
    <source>
        <dbReference type="EMBL" id="PSL03942.1"/>
    </source>
</evidence>
<accession>A0A2P8E382</accession>
<gene>
    <name evidence="1" type="ORF">CLV48_106183</name>
</gene>
<dbReference type="AlphaFoldDB" id="A0A2P8E382"/>
<evidence type="ECO:0008006" key="3">
    <source>
        <dbReference type="Google" id="ProtNLM"/>
    </source>
</evidence>
<dbReference type="EMBL" id="PYGF01000006">
    <property type="protein sequence ID" value="PSL03942.1"/>
    <property type="molecule type" value="Genomic_DNA"/>
</dbReference>
<name>A0A2P8E382_9BACT</name>
<evidence type="ECO:0000313" key="2">
    <source>
        <dbReference type="Proteomes" id="UP000240708"/>
    </source>
</evidence>
<dbReference type="Proteomes" id="UP000240708">
    <property type="component" value="Unassembled WGS sequence"/>
</dbReference>
<reference evidence="1 2" key="1">
    <citation type="submission" date="2018-03" db="EMBL/GenBank/DDBJ databases">
        <title>Genomic Encyclopedia of Archaeal and Bacterial Type Strains, Phase II (KMG-II): from individual species to whole genera.</title>
        <authorList>
            <person name="Goeker M."/>
        </authorList>
    </citation>
    <scope>NUCLEOTIDE SEQUENCE [LARGE SCALE GENOMIC DNA]</scope>
    <source>
        <strain evidence="1 2">DSM 28057</strain>
    </source>
</reference>
<protein>
    <recommendedName>
        <fullName evidence="3">Outer membrane protein with beta-barrel domain</fullName>
    </recommendedName>
</protein>
<sequence length="201" mass="22526">MAYDRNHSLALGFGPSVFYGENGGNYRSLQFPVKPSITLAYSKRLSDHLQLRLTGGQQGIKSWDRFKQNTIENWALSGVPYAFRGSAFFIDIMPQFMLFPSGYLGSRSQFNVYGGLGVGAVFVNREQRVYSANGDIATKVNTTSAYIPVRAGIIYGLSYLYNIGLEGTFMNTFSDELDGNSINAKRNDHLMQLNFTLTRYF</sequence>
<organism evidence="1 2">
    <name type="scientific">Cecembia rubra</name>
    <dbReference type="NCBI Taxonomy" id="1485585"/>
    <lineage>
        <taxon>Bacteria</taxon>
        <taxon>Pseudomonadati</taxon>
        <taxon>Bacteroidota</taxon>
        <taxon>Cytophagia</taxon>
        <taxon>Cytophagales</taxon>
        <taxon>Cyclobacteriaceae</taxon>
        <taxon>Cecembia</taxon>
    </lineage>
</organism>
<keyword evidence="2" id="KW-1185">Reference proteome</keyword>